<sequence>MNIRLSHASGVVGEATDILAGGGSTRDRLLLAAKIMLGIAPGDFTQFPELSVLYEGIHKALSKVTDARDGSYEATVRAMSAPAMTKVAQAILDLDRAIRSTT</sequence>
<name>A0A838B0T7_9HYPH</name>
<dbReference type="RefSeq" id="WP_181056208.1">
    <property type="nucleotide sequence ID" value="NZ_JACDTY010000002.1"/>
</dbReference>
<evidence type="ECO:0000313" key="1">
    <source>
        <dbReference type="EMBL" id="MBA1139499.1"/>
    </source>
</evidence>
<dbReference type="EMBL" id="JACDTY010000002">
    <property type="protein sequence ID" value="MBA1139499.1"/>
    <property type="molecule type" value="Genomic_DNA"/>
</dbReference>
<dbReference type="Proteomes" id="UP000558284">
    <property type="component" value="Unassembled WGS sequence"/>
</dbReference>
<protein>
    <submittedName>
        <fullName evidence="1">Uncharacterized protein</fullName>
    </submittedName>
</protein>
<dbReference type="AlphaFoldDB" id="A0A838B0T7"/>
<keyword evidence="2" id="KW-1185">Reference proteome</keyword>
<gene>
    <name evidence="1" type="ORF">H0241_04420</name>
</gene>
<comment type="caution">
    <text evidence="1">The sequence shown here is derived from an EMBL/GenBank/DDBJ whole genome shotgun (WGS) entry which is preliminary data.</text>
</comment>
<proteinExistence type="predicted"/>
<accession>A0A838B0T7</accession>
<reference evidence="1 2" key="1">
    <citation type="submission" date="2020-07" db="EMBL/GenBank/DDBJ databases">
        <title>Definition of the novel symbiovar canariense within Mesorhizobium novociceri, a new species of genus Mesorhizobium nodulating Cicer canariense in the Caldera de Taburiente National Park (La Palma, Canary Islands).</title>
        <authorList>
            <person name="Leon-Barrios M."/>
            <person name="Perez-Yepez J."/>
            <person name="Flores-Felix J.D."/>
            <person name="Ramirez-Baena M.H."/>
            <person name="Pulido-Suarez L."/>
            <person name="Igual J.M."/>
            <person name="Velazquez E."/>
            <person name="Peix A."/>
        </authorList>
    </citation>
    <scope>NUCLEOTIDE SEQUENCE [LARGE SCALE GENOMIC DNA]</scope>
    <source>
        <strain evidence="1 2">CCANP35</strain>
    </source>
</reference>
<organism evidence="1 2">
    <name type="scientific">Mesorhizobium neociceri</name>
    <dbReference type="NCBI Taxonomy" id="1307853"/>
    <lineage>
        <taxon>Bacteria</taxon>
        <taxon>Pseudomonadati</taxon>
        <taxon>Pseudomonadota</taxon>
        <taxon>Alphaproteobacteria</taxon>
        <taxon>Hyphomicrobiales</taxon>
        <taxon>Phyllobacteriaceae</taxon>
        <taxon>Mesorhizobium</taxon>
    </lineage>
</organism>
<evidence type="ECO:0000313" key="2">
    <source>
        <dbReference type="Proteomes" id="UP000558284"/>
    </source>
</evidence>